<organism evidence="2 3">
    <name type="scientific">Colletotrichum zoysiae</name>
    <dbReference type="NCBI Taxonomy" id="1216348"/>
    <lineage>
        <taxon>Eukaryota</taxon>
        <taxon>Fungi</taxon>
        <taxon>Dikarya</taxon>
        <taxon>Ascomycota</taxon>
        <taxon>Pezizomycotina</taxon>
        <taxon>Sordariomycetes</taxon>
        <taxon>Hypocreomycetidae</taxon>
        <taxon>Glomerellales</taxon>
        <taxon>Glomerellaceae</taxon>
        <taxon>Colletotrichum</taxon>
        <taxon>Colletotrichum graminicola species complex</taxon>
    </lineage>
</organism>
<evidence type="ECO:0000313" key="3">
    <source>
        <dbReference type="Proteomes" id="UP001232148"/>
    </source>
</evidence>
<evidence type="ECO:0000313" key="2">
    <source>
        <dbReference type="EMBL" id="KAK2029584.1"/>
    </source>
</evidence>
<name>A0AAD9HKN1_9PEZI</name>
<dbReference type="EMBL" id="MU842862">
    <property type="protein sequence ID" value="KAK2029584.1"/>
    <property type="molecule type" value="Genomic_DNA"/>
</dbReference>
<feature type="region of interest" description="Disordered" evidence="1">
    <location>
        <begin position="231"/>
        <end position="255"/>
    </location>
</feature>
<evidence type="ECO:0000256" key="1">
    <source>
        <dbReference type="SAM" id="MobiDB-lite"/>
    </source>
</evidence>
<keyword evidence="3" id="KW-1185">Reference proteome</keyword>
<dbReference type="AlphaFoldDB" id="A0AAD9HKN1"/>
<gene>
    <name evidence="2" type="ORF">LX32DRAFT_588392</name>
</gene>
<reference evidence="2" key="1">
    <citation type="submission" date="2021-06" db="EMBL/GenBank/DDBJ databases">
        <title>Comparative genomics, transcriptomics and evolutionary studies reveal genomic signatures of adaptation to plant cell wall in hemibiotrophic fungi.</title>
        <authorList>
            <consortium name="DOE Joint Genome Institute"/>
            <person name="Baroncelli R."/>
            <person name="Diaz J.F."/>
            <person name="Benocci T."/>
            <person name="Peng M."/>
            <person name="Battaglia E."/>
            <person name="Haridas S."/>
            <person name="Andreopoulos W."/>
            <person name="Labutti K."/>
            <person name="Pangilinan J."/>
            <person name="Floch G.L."/>
            <person name="Makela M.R."/>
            <person name="Henrissat B."/>
            <person name="Grigoriev I.V."/>
            <person name="Crouch J.A."/>
            <person name="De Vries R.P."/>
            <person name="Sukno S.A."/>
            <person name="Thon M.R."/>
        </authorList>
    </citation>
    <scope>NUCLEOTIDE SEQUENCE</scope>
    <source>
        <strain evidence="2">MAFF235873</strain>
    </source>
</reference>
<comment type="caution">
    <text evidence="2">The sequence shown here is derived from an EMBL/GenBank/DDBJ whole genome shotgun (WGS) entry which is preliminary data.</text>
</comment>
<dbReference type="Proteomes" id="UP001232148">
    <property type="component" value="Unassembled WGS sequence"/>
</dbReference>
<sequence length="255" mass="28173">MAQDMSLQGLRVHIRFSLPEDAPGHNWTVTCTNAADLALSCPGSLQIAPNPGSAAMGAINRSLARLGLQRVGIKLQQGSEDKVILTGFGRCYKKYKQRGWAIPDLDSDMTEFLGRFPFVVFLITRTVLLSSVLLYSPSSPEFPGVNFARVVKSCTSQTVTMANRKCIVIYTSEDSLGHPYKPISLYDLDILDEDPDFNFLRSFTRTYEFCVATSRNRGEDLPQLIYGHDDGWSDSEGHSSGGVNSDDESMDELTV</sequence>
<proteinExistence type="predicted"/>
<protein>
    <submittedName>
        <fullName evidence="2">Uncharacterized protein</fullName>
    </submittedName>
</protein>
<feature type="compositionally biased region" description="Acidic residues" evidence="1">
    <location>
        <begin position="245"/>
        <end position="255"/>
    </location>
</feature>
<accession>A0AAD9HKN1</accession>